<name>A0A6G0ZB30_APHCR</name>
<protein>
    <submittedName>
        <fullName evidence="1">CGG triplet repeat-binding protein 1</fullName>
    </submittedName>
</protein>
<dbReference type="SUPFAM" id="SSF53098">
    <property type="entry name" value="Ribonuclease H-like"/>
    <property type="match status" value="1"/>
</dbReference>
<keyword evidence="2" id="KW-1185">Reference proteome</keyword>
<sequence>MTVGVVHLSQNLMIEFLELFAKKEIPKEATLRKDKTSDAEGRFIANVIIGTITDEPVKIFLLNSEELQKANHSTIFKLFDQSLNLLWPQSMKFDEVILFVSDAAPYMIKAVIHVTCLAHGLHRVAEEVRNQYKNVDQLVSNAPSRIQIFKSVAPNIPLLPQPILTRWGTWIDAATYYCKHFKLIEWLIDMLDENYVEYIKKCKLILKSNNLEANLVFIMSNYGFLSTSITRLKTQGLTLNESIKIMKTTKEHIYSAKIEGSAQAKAIDDKIKKVLEKNVGFD</sequence>
<dbReference type="InterPro" id="IPR012337">
    <property type="entry name" value="RNaseH-like_sf"/>
</dbReference>
<evidence type="ECO:0000313" key="2">
    <source>
        <dbReference type="Proteomes" id="UP000478052"/>
    </source>
</evidence>
<proteinExistence type="predicted"/>
<evidence type="ECO:0000313" key="1">
    <source>
        <dbReference type="EMBL" id="KAF0767893.1"/>
    </source>
</evidence>
<gene>
    <name evidence="1" type="ORF">FWK35_00004243</name>
</gene>
<dbReference type="OrthoDB" id="6604965at2759"/>
<dbReference type="EMBL" id="VUJU01000875">
    <property type="protein sequence ID" value="KAF0767893.1"/>
    <property type="molecule type" value="Genomic_DNA"/>
</dbReference>
<accession>A0A6G0ZB30</accession>
<dbReference type="AlphaFoldDB" id="A0A6G0ZB30"/>
<organism evidence="1 2">
    <name type="scientific">Aphis craccivora</name>
    <name type="common">Cowpea aphid</name>
    <dbReference type="NCBI Taxonomy" id="307492"/>
    <lineage>
        <taxon>Eukaryota</taxon>
        <taxon>Metazoa</taxon>
        <taxon>Ecdysozoa</taxon>
        <taxon>Arthropoda</taxon>
        <taxon>Hexapoda</taxon>
        <taxon>Insecta</taxon>
        <taxon>Pterygota</taxon>
        <taxon>Neoptera</taxon>
        <taxon>Paraneoptera</taxon>
        <taxon>Hemiptera</taxon>
        <taxon>Sternorrhyncha</taxon>
        <taxon>Aphidomorpha</taxon>
        <taxon>Aphidoidea</taxon>
        <taxon>Aphididae</taxon>
        <taxon>Aphidini</taxon>
        <taxon>Aphis</taxon>
        <taxon>Aphis</taxon>
    </lineage>
</organism>
<reference evidence="1 2" key="1">
    <citation type="submission" date="2019-08" db="EMBL/GenBank/DDBJ databases">
        <title>Whole genome of Aphis craccivora.</title>
        <authorList>
            <person name="Voronova N.V."/>
            <person name="Shulinski R.S."/>
            <person name="Bandarenka Y.V."/>
            <person name="Zhorov D.G."/>
            <person name="Warner D."/>
        </authorList>
    </citation>
    <scope>NUCLEOTIDE SEQUENCE [LARGE SCALE GENOMIC DNA]</scope>
    <source>
        <strain evidence="1">180601</strain>
        <tissue evidence="1">Whole Body</tissue>
    </source>
</reference>
<dbReference type="Proteomes" id="UP000478052">
    <property type="component" value="Unassembled WGS sequence"/>
</dbReference>
<comment type="caution">
    <text evidence="1">The sequence shown here is derived from an EMBL/GenBank/DDBJ whole genome shotgun (WGS) entry which is preliminary data.</text>
</comment>